<comment type="similarity">
    <text evidence="1">Belongs to the AAA ATPase family.</text>
</comment>
<dbReference type="InterPro" id="IPR003960">
    <property type="entry name" value="ATPase_AAA_CS"/>
</dbReference>
<dbReference type="GO" id="GO:0005524">
    <property type="term" value="F:ATP binding"/>
    <property type="evidence" value="ECO:0007669"/>
    <property type="project" value="UniProtKB-KW"/>
</dbReference>
<dbReference type="InterPro" id="IPR003959">
    <property type="entry name" value="ATPase_AAA_core"/>
</dbReference>
<dbReference type="PROSITE" id="PS00674">
    <property type="entry name" value="AAA"/>
    <property type="match status" value="1"/>
</dbReference>
<dbReference type="SUPFAM" id="SSF52540">
    <property type="entry name" value="P-loop containing nucleoside triphosphate hydrolases"/>
    <property type="match status" value="1"/>
</dbReference>
<dbReference type="EMBL" id="AAHDIR010000012">
    <property type="protein sequence ID" value="EBU8205437.1"/>
    <property type="molecule type" value="Genomic_DNA"/>
</dbReference>
<evidence type="ECO:0000313" key="4">
    <source>
        <dbReference type="EMBL" id="EBU8205437.1"/>
    </source>
</evidence>
<dbReference type="CDD" id="cd19481">
    <property type="entry name" value="RecA-like_protease"/>
    <property type="match status" value="1"/>
</dbReference>
<organism evidence="4">
    <name type="scientific">Salmonella enterica subsp. enterica serovar Cardoner</name>
    <dbReference type="NCBI Taxonomy" id="2564309"/>
    <lineage>
        <taxon>Bacteria</taxon>
        <taxon>Pseudomonadati</taxon>
        <taxon>Pseudomonadota</taxon>
        <taxon>Gammaproteobacteria</taxon>
        <taxon>Enterobacterales</taxon>
        <taxon>Enterobacteriaceae</taxon>
        <taxon>Salmonella</taxon>
    </lineage>
</organism>
<accession>A0A5W3RKL0</accession>
<dbReference type="PANTHER" id="PTHR23077:SF198">
    <property type="entry name" value="ATP-DEPENDENT ZINC METALLOPROTEASE FTSH"/>
    <property type="match status" value="1"/>
</dbReference>
<dbReference type="SMART" id="SM00382">
    <property type="entry name" value="AAA"/>
    <property type="match status" value="1"/>
</dbReference>
<dbReference type="AlphaFoldDB" id="A0A5W3RKL0"/>
<feature type="compositionally biased region" description="Polar residues" evidence="2">
    <location>
        <begin position="51"/>
        <end position="60"/>
    </location>
</feature>
<name>A0A5W3RKL0_SALET</name>
<dbReference type="NCBIfam" id="NF042959">
    <property type="entry name" value="IteA_antiphage"/>
    <property type="match status" value="1"/>
</dbReference>
<protein>
    <submittedName>
        <fullName evidence="4">ATP-binding protein</fullName>
    </submittedName>
</protein>
<feature type="region of interest" description="Disordered" evidence="2">
    <location>
        <begin position="43"/>
        <end position="68"/>
    </location>
</feature>
<proteinExistence type="inferred from homology"/>
<feature type="domain" description="AAA+ ATPase" evidence="3">
    <location>
        <begin position="122"/>
        <end position="254"/>
    </location>
</feature>
<dbReference type="PANTHER" id="PTHR23077">
    <property type="entry name" value="AAA-FAMILY ATPASE"/>
    <property type="match status" value="1"/>
</dbReference>
<dbReference type="InterPro" id="IPR050168">
    <property type="entry name" value="AAA_ATPase_domain"/>
</dbReference>
<dbReference type="InterPro" id="IPR027417">
    <property type="entry name" value="P-loop_NTPase"/>
</dbReference>
<sequence>MQHTLEILKVIEGALSNNLTQVTAYSELLASKLEREGDARTAQSIRKKLDSSGTNYSTAGISGRPEPIVPVDKDSRLTLGDVLYPTVDETRIQLPASVQENVDEFLSFISKAHLLSEAGVGISPSMMLYGPPGCGKTQLAHHIAARLGLPLITARCDTLISSFLGSTAKNLRSLFDHAASRPCVLFLDEFDAFAKARDDQHELGELKRVVVSLLQNIDALPENTILLAATNHHGLLDPAVWRRFAYRLKITLPNKELRCSLIEQFLGDFCPKSVKRIADATEGMSGAMIQQACKTAIRNAILSGQEHIDIDKLIIGLAMDQYQDILSHSELNDEDKIIKLRMLNGKVFTIERLAAIFGLSTGKISTLTSKKDSN</sequence>
<comment type="caution">
    <text evidence="4">The sequence shown here is derived from an EMBL/GenBank/DDBJ whole genome shotgun (WGS) entry which is preliminary data.</text>
</comment>
<dbReference type="GO" id="GO:0016887">
    <property type="term" value="F:ATP hydrolysis activity"/>
    <property type="evidence" value="ECO:0007669"/>
    <property type="project" value="InterPro"/>
</dbReference>
<evidence type="ECO:0000256" key="2">
    <source>
        <dbReference type="SAM" id="MobiDB-lite"/>
    </source>
</evidence>
<reference evidence="4" key="1">
    <citation type="submission" date="2018-05" db="EMBL/GenBank/DDBJ databases">
        <authorList>
            <person name="Ashton P.M."/>
            <person name="Dallman T."/>
            <person name="Nair S."/>
            <person name="De Pinna E."/>
            <person name="Peters T."/>
            <person name="Grant K."/>
        </authorList>
    </citation>
    <scope>NUCLEOTIDE SEQUENCE</scope>
    <source>
        <strain evidence="4">374031</strain>
    </source>
</reference>
<dbReference type="InterPro" id="IPR003593">
    <property type="entry name" value="AAA+_ATPase"/>
</dbReference>
<dbReference type="Gene3D" id="3.40.50.300">
    <property type="entry name" value="P-loop containing nucleotide triphosphate hydrolases"/>
    <property type="match status" value="1"/>
</dbReference>
<keyword evidence="1 4" id="KW-0067">ATP-binding</keyword>
<evidence type="ECO:0000256" key="1">
    <source>
        <dbReference type="RuleBase" id="RU003651"/>
    </source>
</evidence>
<dbReference type="InterPro" id="IPR049954">
    <property type="entry name" value="IteA-like"/>
</dbReference>
<dbReference type="Gene3D" id="1.10.8.60">
    <property type="match status" value="1"/>
</dbReference>
<keyword evidence="1" id="KW-0547">Nucleotide-binding</keyword>
<dbReference type="Pfam" id="PF00004">
    <property type="entry name" value="AAA"/>
    <property type="match status" value="1"/>
</dbReference>
<evidence type="ECO:0000259" key="3">
    <source>
        <dbReference type="SMART" id="SM00382"/>
    </source>
</evidence>
<gene>
    <name evidence="4" type="ORF">DLM21_13940</name>
</gene>